<dbReference type="PROSITE" id="PS50975">
    <property type="entry name" value="ATP_GRASP"/>
    <property type="match status" value="1"/>
</dbReference>
<keyword evidence="5 10" id="KW-0658">Purine biosynthesis</keyword>
<evidence type="ECO:0000256" key="7">
    <source>
        <dbReference type="ARBA" id="ARBA00038345"/>
    </source>
</evidence>
<dbReference type="NCBIfam" id="TIGR00877">
    <property type="entry name" value="purD"/>
    <property type="match status" value="1"/>
</dbReference>
<keyword evidence="4 11" id="KW-0547">Nucleotide-binding</keyword>
<dbReference type="Gene3D" id="3.40.50.20">
    <property type="match status" value="1"/>
</dbReference>
<dbReference type="AlphaFoldDB" id="A0A1G7EX02"/>
<dbReference type="GO" id="GO:0005524">
    <property type="term" value="F:ATP binding"/>
    <property type="evidence" value="ECO:0007669"/>
    <property type="project" value="UniProtKB-UniRule"/>
</dbReference>
<reference evidence="14" key="1">
    <citation type="submission" date="2016-10" db="EMBL/GenBank/DDBJ databases">
        <authorList>
            <person name="Varghese N."/>
            <person name="Submissions S."/>
        </authorList>
    </citation>
    <scope>NUCLEOTIDE SEQUENCE [LARGE SCALE GENOMIC DNA]</scope>
    <source>
        <strain evidence="14">DSM 25329</strain>
    </source>
</reference>
<comment type="pathway">
    <text evidence="1 10">Purine metabolism; IMP biosynthesis via de novo pathway; N(1)-(5-phospho-D-ribosyl)glycinamide from 5-phospho-alpha-D-ribose 1-diphosphate: step 2/2.</text>
</comment>
<evidence type="ECO:0000256" key="11">
    <source>
        <dbReference type="PROSITE-ProRule" id="PRU00409"/>
    </source>
</evidence>
<accession>A0A1G7EX02</accession>
<dbReference type="SUPFAM" id="SSF51246">
    <property type="entry name" value="Rudiment single hybrid motif"/>
    <property type="match status" value="1"/>
</dbReference>
<dbReference type="SUPFAM" id="SSF56059">
    <property type="entry name" value="Glutathione synthetase ATP-binding domain-like"/>
    <property type="match status" value="1"/>
</dbReference>
<evidence type="ECO:0000256" key="8">
    <source>
        <dbReference type="ARBA" id="ARBA00042242"/>
    </source>
</evidence>
<keyword evidence="3 10" id="KW-0436">Ligase</keyword>
<dbReference type="Pfam" id="PF01071">
    <property type="entry name" value="GARS_A"/>
    <property type="match status" value="1"/>
</dbReference>
<keyword evidence="6 11" id="KW-0067">ATP-binding</keyword>
<dbReference type="STRING" id="659014.SAMN04487996_106195"/>
<comment type="catalytic activity">
    <reaction evidence="10">
        <text>5-phospho-beta-D-ribosylamine + glycine + ATP = N(1)-(5-phospho-beta-D-ribosyl)glycinamide + ADP + phosphate + H(+)</text>
        <dbReference type="Rhea" id="RHEA:17453"/>
        <dbReference type="ChEBI" id="CHEBI:15378"/>
        <dbReference type="ChEBI" id="CHEBI:30616"/>
        <dbReference type="ChEBI" id="CHEBI:43474"/>
        <dbReference type="ChEBI" id="CHEBI:57305"/>
        <dbReference type="ChEBI" id="CHEBI:58681"/>
        <dbReference type="ChEBI" id="CHEBI:143788"/>
        <dbReference type="ChEBI" id="CHEBI:456216"/>
        <dbReference type="EC" id="6.3.4.13"/>
    </reaction>
</comment>
<dbReference type="PANTHER" id="PTHR43472">
    <property type="entry name" value="PHOSPHORIBOSYLAMINE--GLYCINE LIGASE"/>
    <property type="match status" value="1"/>
</dbReference>
<dbReference type="GO" id="GO:0009113">
    <property type="term" value="P:purine nucleobase biosynthetic process"/>
    <property type="evidence" value="ECO:0007669"/>
    <property type="project" value="InterPro"/>
</dbReference>
<dbReference type="Gene3D" id="3.30.1490.20">
    <property type="entry name" value="ATP-grasp fold, A domain"/>
    <property type="match status" value="1"/>
</dbReference>
<proteinExistence type="inferred from homology"/>
<dbReference type="UniPathway" id="UPA00074">
    <property type="reaction ID" value="UER00125"/>
</dbReference>
<feature type="domain" description="ATP-grasp" evidence="12">
    <location>
        <begin position="111"/>
        <end position="319"/>
    </location>
</feature>
<evidence type="ECO:0000256" key="5">
    <source>
        <dbReference type="ARBA" id="ARBA00022755"/>
    </source>
</evidence>
<dbReference type="SUPFAM" id="SSF52440">
    <property type="entry name" value="PreATP-grasp domain"/>
    <property type="match status" value="1"/>
</dbReference>
<evidence type="ECO:0000256" key="3">
    <source>
        <dbReference type="ARBA" id="ARBA00022598"/>
    </source>
</evidence>
<dbReference type="GO" id="GO:0006189">
    <property type="term" value="P:'de novo' IMP biosynthetic process"/>
    <property type="evidence" value="ECO:0007669"/>
    <property type="project" value="UniProtKB-UniRule"/>
</dbReference>
<dbReference type="RefSeq" id="WP_090149398.1">
    <property type="nucleotide sequence ID" value="NZ_FNAN01000006.1"/>
</dbReference>
<dbReference type="Gene3D" id="3.90.600.10">
    <property type="entry name" value="Phosphoribosylglycinamide synthetase, C-terminal domain"/>
    <property type="match status" value="1"/>
</dbReference>
<dbReference type="SMART" id="SM01210">
    <property type="entry name" value="GARS_C"/>
    <property type="match status" value="1"/>
</dbReference>
<evidence type="ECO:0000313" key="13">
    <source>
        <dbReference type="EMBL" id="SDE68167.1"/>
    </source>
</evidence>
<dbReference type="InterPro" id="IPR020561">
    <property type="entry name" value="PRibGlycinamid_synth_ATP-grasp"/>
</dbReference>
<evidence type="ECO:0000256" key="2">
    <source>
        <dbReference type="ARBA" id="ARBA00013255"/>
    </source>
</evidence>
<dbReference type="InterPro" id="IPR020562">
    <property type="entry name" value="PRibGlycinamide_synth_N"/>
</dbReference>
<dbReference type="Gene3D" id="3.30.470.20">
    <property type="entry name" value="ATP-grasp fold, B domain"/>
    <property type="match status" value="1"/>
</dbReference>
<evidence type="ECO:0000256" key="10">
    <source>
        <dbReference type="HAMAP-Rule" id="MF_00138"/>
    </source>
</evidence>
<name>A0A1G7EX02_9BACT</name>
<gene>
    <name evidence="10" type="primary">purD</name>
    <name evidence="13" type="ORF">SAMN04487996_106195</name>
</gene>
<dbReference type="InterPro" id="IPR000115">
    <property type="entry name" value="PRibGlycinamide_synth"/>
</dbReference>
<dbReference type="Pfam" id="PF02843">
    <property type="entry name" value="GARS_C"/>
    <property type="match status" value="1"/>
</dbReference>
<dbReference type="Proteomes" id="UP000198748">
    <property type="component" value="Unassembled WGS sequence"/>
</dbReference>
<dbReference type="EC" id="6.3.4.13" evidence="2 10"/>
<dbReference type="SMART" id="SM01209">
    <property type="entry name" value="GARS_A"/>
    <property type="match status" value="1"/>
</dbReference>
<dbReference type="GO" id="GO:0004637">
    <property type="term" value="F:phosphoribosylamine-glycine ligase activity"/>
    <property type="evidence" value="ECO:0007669"/>
    <property type="project" value="UniProtKB-UniRule"/>
</dbReference>
<evidence type="ECO:0000256" key="4">
    <source>
        <dbReference type="ARBA" id="ARBA00022741"/>
    </source>
</evidence>
<dbReference type="GO" id="GO:0046872">
    <property type="term" value="F:metal ion binding"/>
    <property type="evidence" value="ECO:0007669"/>
    <property type="project" value="InterPro"/>
</dbReference>
<dbReference type="Pfam" id="PF02844">
    <property type="entry name" value="GARS_N"/>
    <property type="match status" value="1"/>
</dbReference>
<dbReference type="PANTHER" id="PTHR43472:SF1">
    <property type="entry name" value="PHOSPHORIBOSYLAMINE--GLYCINE LIGASE, CHLOROPLASTIC"/>
    <property type="match status" value="1"/>
</dbReference>
<sequence length="429" mass="46535">MNILILGSGGREHAFAWKIAQSPLCDTLFMAPGNAGTAGIATNLSISYNDFDSIANAVIENNIELVIVGPEEPLVNGVVDYFNAREDLSKVRIIGPDKAGAQLEGSKDFSKQFMQKYGIPTAASRTFTAEDVEVGLEYLENHPLPIVLKADGLAAGKGVIIAEKHSDATQAFREMLLDGKFGKAGNKVVVEQFLKGIELSVFVLTDGEHYKILPEAKDYKRIGENDMGLNTGGMGAVSPVVFADANFIRKVEEKVVKPTLFGLQSEGIKYVGFIFIGLMNLKGEPYVIEYNVRMGDPETEVVVPRIQSDFAMLMASTAKGTLQDFELQISPQVAVTTVVVSGGYPEDYEKGKVISGTDKVEDVHVFHAGTTFNANAEVVTNGGRVMALTGLANSLENAVHKSQRAAQVVQYEGKYFRHDIGVDLIRYND</sequence>
<dbReference type="InterPro" id="IPR020560">
    <property type="entry name" value="PRibGlycinamide_synth_C-dom"/>
</dbReference>
<organism evidence="13 14">
    <name type="scientific">Dyadobacter soli</name>
    <dbReference type="NCBI Taxonomy" id="659014"/>
    <lineage>
        <taxon>Bacteria</taxon>
        <taxon>Pseudomonadati</taxon>
        <taxon>Bacteroidota</taxon>
        <taxon>Cytophagia</taxon>
        <taxon>Cytophagales</taxon>
        <taxon>Spirosomataceae</taxon>
        <taxon>Dyadobacter</taxon>
    </lineage>
</organism>
<dbReference type="HAMAP" id="MF_00138">
    <property type="entry name" value="GARS"/>
    <property type="match status" value="1"/>
</dbReference>
<evidence type="ECO:0000313" key="14">
    <source>
        <dbReference type="Proteomes" id="UP000198748"/>
    </source>
</evidence>
<keyword evidence="14" id="KW-1185">Reference proteome</keyword>
<evidence type="ECO:0000259" key="12">
    <source>
        <dbReference type="PROSITE" id="PS50975"/>
    </source>
</evidence>
<evidence type="ECO:0000256" key="6">
    <source>
        <dbReference type="ARBA" id="ARBA00022840"/>
    </source>
</evidence>
<dbReference type="InterPro" id="IPR013815">
    <property type="entry name" value="ATP_grasp_subdomain_1"/>
</dbReference>
<evidence type="ECO:0000256" key="9">
    <source>
        <dbReference type="ARBA" id="ARBA00042864"/>
    </source>
</evidence>
<dbReference type="InterPro" id="IPR011054">
    <property type="entry name" value="Rudment_hybrid_motif"/>
</dbReference>
<dbReference type="InterPro" id="IPR037123">
    <property type="entry name" value="PRibGlycinamide_synth_C_sf"/>
</dbReference>
<dbReference type="EMBL" id="FNAN01000006">
    <property type="protein sequence ID" value="SDE68167.1"/>
    <property type="molecule type" value="Genomic_DNA"/>
</dbReference>
<dbReference type="OrthoDB" id="9807240at2"/>
<dbReference type="InterPro" id="IPR011761">
    <property type="entry name" value="ATP-grasp"/>
</dbReference>
<evidence type="ECO:0000256" key="1">
    <source>
        <dbReference type="ARBA" id="ARBA00005174"/>
    </source>
</evidence>
<protein>
    <recommendedName>
        <fullName evidence="2 10">Phosphoribosylamine--glycine ligase</fullName>
        <ecNumber evidence="2 10">6.3.4.13</ecNumber>
    </recommendedName>
    <alternativeName>
        <fullName evidence="10">GARS</fullName>
    </alternativeName>
    <alternativeName>
        <fullName evidence="8 10">Glycinamide ribonucleotide synthetase</fullName>
    </alternativeName>
    <alternativeName>
        <fullName evidence="9 10">Phosphoribosylglycinamide synthetase</fullName>
    </alternativeName>
</protein>
<comment type="similarity">
    <text evidence="7 10">Belongs to the GARS family.</text>
</comment>
<dbReference type="InterPro" id="IPR016185">
    <property type="entry name" value="PreATP-grasp_dom_sf"/>
</dbReference>